<evidence type="ECO:0000313" key="3">
    <source>
        <dbReference type="Proteomes" id="UP000315082"/>
    </source>
</evidence>
<evidence type="ECO:0000313" key="2">
    <source>
        <dbReference type="EMBL" id="QDV69416.1"/>
    </source>
</evidence>
<dbReference type="Proteomes" id="UP000315082">
    <property type="component" value="Chromosome"/>
</dbReference>
<dbReference type="RefSeq" id="WP_197451926.1">
    <property type="nucleotide sequence ID" value="NZ_CP036348.1"/>
</dbReference>
<dbReference type="EMBL" id="CP036348">
    <property type="protein sequence ID" value="QDV69416.1"/>
    <property type="molecule type" value="Genomic_DNA"/>
</dbReference>
<evidence type="ECO:0008006" key="4">
    <source>
        <dbReference type="Google" id="ProtNLM"/>
    </source>
</evidence>
<gene>
    <name evidence="2" type="ORF">Poly24_31320</name>
</gene>
<proteinExistence type="predicted"/>
<name>A0A518JV65_9BACT</name>
<organism evidence="2 3">
    <name type="scientific">Rosistilla carotiformis</name>
    <dbReference type="NCBI Taxonomy" id="2528017"/>
    <lineage>
        <taxon>Bacteria</taxon>
        <taxon>Pseudomonadati</taxon>
        <taxon>Planctomycetota</taxon>
        <taxon>Planctomycetia</taxon>
        <taxon>Pirellulales</taxon>
        <taxon>Pirellulaceae</taxon>
        <taxon>Rosistilla</taxon>
    </lineage>
</organism>
<feature type="chain" id="PRO_5021943527" description="Secreted protein" evidence="1">
    <location>
        <begin position="21"/>
        <end position="53"/>
    </location>
</feature>
<reference evidence="2 3" key="1">
    <citation type="submission" date="2019-02" db="EMBL/GenBank/DDBJ databases">
        <title>Deep-cultivation of Planctomycetes and their phenomic and genomic characterization uncovers novel biology.</title>
        <authorList>
            <person name="Wiegand S."/>
            <person name="Jogler M."/>
            <person name="Boedeker C."/>
            <person name="Pinto D."/>
            <person name="Vollmers J."/>
            <person name="Rivas-Marin E."/>
            <person name="Kohn T."/>
            <person name="Peeters S.H."/>
            <person name="Heuer A."/>
            <person name="Rast P."/>
            <person name="Oberbeckmann S."/>
            <person name="Bunk B."/>
            <person name="Jeske O."/>
            <person name="Meyerdierks A."/>
            <person name="Storesund J.E."/>
            <person name="Kallscheuer N."/>
            <person name="Luecker S."/>
            <person name="Lage O.M."/>
            <person name="Pohl T."/>
            <person name="Merkel B.J."/>
            <person name="Hornburger P."/>
            <person name="Mueller R.-W."/>
            <person name="Bruemmer F."/>
            <person name="Labrenz M."/>
            <person name="Spormann A.M."/>
            <person name="Op den Camp H."/>
            <person name="Overmann J."/>
            <person name="Amann R."/>
            <person name="Jetten M.S.M."/>
            <person name="Mascher T."/>
            <person name="Medema M.H."/>
            <person name="Devos D.P."/>
            <person name="Kaster A.-K."/>
            <person name="Ovreas L."/>
            <person name="Rohde M."/>
            <person name="Galperin M.Y."/>
            <person name="Jogler C."/>
        </authorList>
    </citation>
    <scope>NUCLEOTIDE SEQUENCE [LARGE SCALE GENOMIC DNA]</scope>
    <source>
        <strain evidence="2 3">Poly24</strain>
    </source>
</reference>
<feature type="signal peptide" evidence="1">
    <location>
        <begin position="1"/>
        <end position="20"/>
    </location>
</feature>
<evidence type="ECO:0000256" key="1">
    <source>
        <dbReference type="SAM" id="SignalP"/>
    </source>
</evidence>
<keyword evidence="3" id="KW-1185">Reference proteome</keyword>
<dbReference type="KEGG" id="rcf:Poly24_31320"/>
<dbReference type="AlphaFoldDB" id="A0A518JV65"/>
<sequence length="53" mass="5364" precursor="true">MKIASWFLVLSLFAVCGCNDAPSGSVGDANDPALTTDLEPIDEAAEAAANSGH</sequence>
<protein>
    <recommendedName>
        <fullName evidence="4">Secreted protein</fullName>
    </recommendedName>
</protein>
<accession>A0A518JV65</accession>
<keyword evidence="1" id="KW-0732">Signal</keyword>
<dbReference type="PROSITE" id="PS51257">
    <property type="entry name" value="PROKAR_LIPOPROTEIN"/>
    <property type="match status" value="1"/>
</dbReference>